<dbReference type="EC" id="6.3.2.17" evidence="3"/>
<evidence type="ECO:0000256" key="12">
    <source>
        <dbReference type="ARBA" id="ARBA00047493"/>
    </source>
</evidence>
<dbReference type="SUPFAM" id="SSF53623">
    <property type="entry name" value="MurD-like peptide ligases, catalytic domain"/>
    <property type="match status" value="1"/>
</dbReference>
<evidence type="ECO:0000256" key="11">
    <source>
        <dbReference type="ARBA" id="ARBA00030876"/>
    </source>
</evidence>
<keyword evidence="14" id="KW-1185">Reference proteome</keyword>
<keyword evidence="8" id="KW-0067">ATP-binding</keyword>
<dbReference type="PANTHER" id="PTHR11136:SF5">
    <property type="entry name" value="FOLYLPOLYGLUTAMATE SYNTHASE, MITOCHONDRIAL"/>
    <property type="match status" value="1"/>
</dbReference>
<keyword evidence="5" id="KW-0436">Ligase</keyword>
<keyword evidence="4" id="KW-0554">One-carbon metabolism</keyword>
<dbReference type="GO" id="GO:0004326">
    <property type="term" value="F:tetrahydrofolylpolyglutamate synthase activity"/>
    <property type="evidence" value="ECO:0007669"/>
    <property type="project" value="UniProtKB-EC"/>
</dbReference>
<dbReference type="NCBIfam" id="TIGR01499">
    <property type="entry name" value="folC"/>
    <property type="match status" value="1"/>
</dbReference>
<organism evidence="13 14">
    <name type="scientific">Pseudogymnoascus verrucosus</name>
    <dbReference type="NCBI Taxonomy" id="342668"/>
    <lineage>
        <taxon>Eukaryota</taxon>
        <taxon>Fungi</taxon>
        <taxon>Dikarya</taxon>
        <taxon>Ascomycota</taxon>
        <taxon>Pezizomycotina</taxon>
        <taxon>Leotiomycetes</taxon>
        <taxon>Thelebolales</taxon>
        <taxon>Thelebolaceae</taxon>
        <taxon>Pseudogymnoascus</taxon>
    </lineage>
</organism>
<comment type="similarity">
    <text evidence="2">Belongs to the folylpolyglutamate synthase family.</text>
</comment>
<protein>
    <recommendedName>
        <fullName evidence="3">tetrahydrofolate synthase</fullName>
        <ecNumber evidence="3">6.3.2.17</ecNumber>
    </recommendedName>
    <alternativeName>
        <fullName evidence="11">Folylpoly-gamma-glutamate synthetase</fullName>
    </alternativeName>
    <alternativeName>
        <fullName evidence="10">Tetrahydrofolylpolyglutamate synthase</fullName>
    </alternativeName>
</protein>
<dbReference type="GO" id="GO:0005829">
    <property type="term" value="C:cytosol"/>
    <property type="evidence" value="ECO:0007669"/>
    <property type="project" value="TreeGrafter"/>
</dbReference>
<dbReference type="GO" id="GO:0005739">
    <property type="term" value="C:mitochondrion"/>
    <property type="evidence" value="ECO:0007669"/>
    <property type="project" value="TreeGrafter"/>
</dbReference>
<dbReference type="STRING" id="342668.A0A1B8GFY2"/>
<dbReference type="GO" id="GO:0046872">
    <property type="term" value="F:metal ion binding"/>
    <property type="evidence" value="ECO:0007669"/>
    <property type="project" value="UniProtKB-KW"/>
</dbReference>
<reference evidence="14" key="2">
    <citation type="journal article" date="2018" name="Nat. Commun.">
        <title>Extreme sensitivity to ultraviolet light in the fungal pathogen causing white-nose syndrome of bats.</title>
        <authorList>
            <person name="Palmer J.M."/>
            <person name="Drees K.P."/>
            <person name="Foster J.T."/>
            <person name="Lindner D.L."/>
        </authorList>
    </citation>
    <scope>NUCLEOTIDE SEQUENCE [LARGE SCALE GENOMIC DNA]</scope>
    <source>
        <strain evidence="14">UAMH 10579</strain>
    </source>
</reference>
<sequence length="458" mass="51800">MGSYEEAIRLLNGRREPPKANPDEMRGSDDMLPWLRLLGYSDETLNSLNAIHVAGTKGKGSTCIFIASFLRAHGQRCGYPRKIGLYTSPHMNHIRERIRINDEPISKDLFASHFFEIWEKLPREATRTLDIPRYLQLLALLAFHVFVKEGVDVGVFETHAGGKYDATNVIKTPCVTAVTSIGMDHARLLGHDIQAIARHKAGIFKSGCPAFSVLQEPMVTAEFEKQAMKEGVLLKFVDLDETLPTDAAALKPVPQRINCSLALTVSREWLRQKAPDKELTTEDIICGIKQFSWPGRFQQITDGRCQWFLDCAHNELSLPYAATWFAEAITENQDGCTYPPRILIFSHFSDRDGQTLLNSIAKALETRQVRIQHLILTTYDIRRDGQASIDRNMMNRYKPEIQSLYAQAWRLLDPATKIWEERTIEEALDRARNISTRDGMQVFVTGSIKLVSGALSLL</sequence>
<dbReference type="SUPFAM" id="SSF53244">
    <property type="entry name" value="MurD-like peptide ligases, peptide-binding domain"/>
    <property type="match status" value="1"/>
</dbReference>
<proteinExistence type="inferred from homology"/>
<dbReference type="Proteomes" id="UP000091956">
    <property type="component" value="Unassembled WGS sequence"/>
</dbReference>
<dbReference type="GeneID" id="28839572"/>
<evidence type="ECO:0000256" key="8">
    <source>
        <dbReference type="ARBA" id="ARBA00022840"/>
    </source>
</evidence>
<keyword evidence="9" id="KW-0460">Magnesium</keyword>
<evidence type="ECO:0000256" key="6">
    <source>
        <dbReference type="ARBA" id="ARBA00022723"/>
    </source>
</evidence>
<gene>
    <name evidence="13" type="ORF">VE01_06186</name>
</gene>
<dbReference type="GO" id="GO:0005524">
    <property type="term" value="F:ATP binding"/>
    <property type="evidence" value="ECO:0007669"/>
    <property type="project" value="UniProtKB-KW"/>
</dbReference>
<comment type="pathway">
    <text evidence="1">Cofactor biosynthesis; tetrahydrofolylpolyglutamate biosynthesis.</text>
</comment>
<dbReference type="RefSeq" id="XP_018128470.2">
    <property type="nucleotide sequence ID" value="XM_018275639.2"/>
</dbReference>
<evidence type="ECO:0000256" key="2">
    <source>
        <dbReference type="ARBA" id="ARBA00008276"/>
    </source>
</evidence>
<dbReference type="AlphaFoldDB" id="A0A1B8GFY2"/>
<evidence type="ECO:0000256" key="10">
    <source>
        <dbReference type="ARBA" id="ARBA00030592"/>
    </source>
</evidence>
<keyword evidence="6" id="KW-0479">Metal-binding</keyword>
<evidence type="ECO:0000256" key="5">
    <source>
        <dbReference type="ARBA" id="ARBA00022598"/>
    </source>
</evidence>
<evidence type="ECO:0000256" key="4">
    <source>
        <dbReference type="ARBA" id="ARBA00022563"/>
    </source>
</evidence>
<evidence type="ECO:0000256" key="3">
    <source>
        <dbReference type="ARBA" id="ARBA00013025"/>
    </source>
</evidence>
<dbReference type="InterPro" id="IPR001645">
    <property type="entry name" value="Folylpolyglutamate_synth"/>
</dbReference>
<dbReference type="InterPro" id="IPR036615">
    <property type="entry name" value="Mur_ligase_C_dom_sf"/>
</dbReference>
<evidence type="ECO:0000256" key="7">
    <source>
        <dbReference type="ARBA" id="ARBA00022741"/>
    </source>
</evidence>
<evidence type="ECO:0000313" key="14">
    <source>
        <dbReference type="Proteomes" id="UP000091956"/>
    </source>
</evidence>
<dbReference type="PANTHER" id="PTHR11136">
    <property type="entry name" value="FOLYLPOLYGLUTAMATE SYNTHASE-RELATED"/>
    <property type="match status" value="1"/>
</dbReference>
<name>A0A1B8GFY2_9PEZI</name>
<dbReference type="UniPathway" id="UPA00850"/>
<reference evidence="13 14" key="1">
    <citation type="submission" date="2016-03" db="EMBL/GenBank/DDBJ databases">
        <title>Comparative genomics of Pseudogymnoascus destructans, the fungus causing white-nose syndrome of bats.</title>
        <authorList>
            <person name="Palmer J.M."/>
            <person name="Drees K.P."/>
            <person name="Foster J.T."/>
            <person name="Lindner D.L."/>
        </authorList>
    </citation>
    <scope>NUCLEOTIDE SEQUENCE [LARGE SCALE GENOMIC DNA]</scope>
    <source>
        <strain evidence="13 14">UAMH 10579</strain>
    </source>
</reference>
<keyword evidence="7" id="KW-0547">Nucleotide-binding</keyword>
<dbReference type="Gene3D" id="3.40.1190.10">
    <property type="entry name" value="Mur-like, catalytic domain"/>
    <property type="match status" value="1"/>
</dbReference>
<dbReference type="Gene3D" id="3.90.190.20">
    <property type="entry name" value="Mur ligase, C-terminal domain"/>
    <property type="match status" value="1"/>
</dbReference>
<accession>A0A1B8GFY2</accession>
<evidence type="ECO:0000313" key="13">
    <source>
        <dbReference type="EMBL" id="OBT94737.2"/>
    </source>
</evidence>
<dbReference type="EMBL" id="KV460241">
    <property type="protein sequence ID" value="OBT94737.2"/>
    <property type="molecule type" value="Genomic_DNA"/>
</dbReference>
<evidence type="ECO:0000256" key="9">
    <source>
        <dbReference type="ARBA" id="ARBA00022842"/>
    </source>
</evidence>
<evidence type="ECO:0000256" key="1">
    <source>
        <dbReference type="ARBA" id="ARBA00005150"/>
    </source>
</evidence>
<dbReference type="GO" id="GO:0006730">
    <property type="term" value="P:one-carbon metabolic process"/>
    <property type="evidence" value="ECO:0007669"/>
    <property type="project" value="UniProtKB-KW"/>
</dbReference>
<dbReference type="InterPro" id="IPR036565">
    <property type="entry name" value="Mur-like_cat_sf"/>
</dbReference>
<comment type="catalytic activity">
    <reaction evidence="12">
        <text>(6S)-5,6,7,8-tetrahydrofolyl-(gamma-L-Glu)(n) + L-glutamate + ATP = (6S)-5,6,7,8-tetrahydrofolyl-(gamma-L-Glu)(n+1) + ADP + phosphate + H(+)</text>
        <dbReference type="Rhea" id="RHEA:10580"/>
        <dbReference type="Rhea" id="RHEA-COMP:14738"/>
        <dbReference type="Rhea" id="RHEA-COMP:14740"/>
        <dbReference type="ChEBI" id="CHEBI:15378"/>
        <dbReference type="ChEBI" id="CHEBI:29985"/>
        <dbReference type="ChEBI" id="CHEBI:30616"/>
        <dbReference type="ChEBI" id="CHEBI:43474"/>
        <dbReference type="ChEBI" id="CHEBI:141005"/>
        <dbReference type="ChEBI" id="CHEBI:456216"/>
        <dbReference type="EC" id="6.3.2.17"/>
    </reaction>
</comment>